<organism evidence="3 4">
    <name type="scientific">Kocuria marina</name>
    <dbReference type="NCBI Taxonomy" id="223184"/>
    <lineage>
        <taxon>Bacteria</taxon>
        <taxon>Bacillati</taxon>
        <taxon>Actinomycetota</taxon>
        <taxon>Actinomycetes</taxon>
        <taxon>Micrococcales</taxon>
        <taxon>Micrococcaceae</taxon>
        <taxon>Kocuria</taxon>
    </lineage>
</organism>
<dbReference type="InterPro" id="IPR003356">
    <property type="entry name" value="DNA_methylase_A-5"/>
</dbReference>
<dbReference type="Pfam" id="PF18135">
    <property type="entry name" value="Type_ISP_C"/>
    <property type="match status" value="1"/>
</dbReference>
<dbReference type="EMBL" id="JROM01000003">
    <property type="protein sequence ID" value="KHE75603.1"/>
    <property type="molecule type" value="Genomic_DNA"/>
</dbReference>
<dbReference type="Pfam" id="PF22240">
    <property type="entry name" value="ISP_coupler"/>
    <property type="match status" value="1"/>
</dbReference>
<dbReference type="CDD" id="cd22333">
    <property type="entry name" value="LlaBIII_nuclease-like"/>
    <property type="match status" value="1"/>
</dbReference>
<protein>
    <submittedName>
        <fullName evidence="3">Damage-inducible protein</fullName>
    </submittedName>
</protein>
<name>A0A0B0DDW3_9MICC</name>
<dbReference type="InterPro" id="IPR014001">
    <property type="entry name" value="Helicase_ATP-bd"/>
</dbReference>
<proteinExistence type="predicted"/>
<sequence length="1614" mass="179279">MTQDAFGELLDKLYYGALDTRDRGDKFERLMRSYLLTDRAYSFSKVWLWNEYPERGNRSDIGVDLVGVRADTGEKVAIQCKFKDPDKVIPKGDVDSFISASATAEFGERLMVSTSRKELGGNARKTIENLDKPWSTVGLDQLANAPIDWSQFNLDQPEHMVRTDEGKSPRPHQLQAMAAVKEGFESHDRGKLIMACGTGKTYTSLQIMQEQTPRDATVLFLVPSISLLSQTLTEWKRDASEEFRAFAVCSDVKVGKNTADDISSTDLALPATTSAERLITQLNRFPDYRGRTVVFSTYQSIDVLHEAQQMGFPDFDLIVCDEAHRTTGATLAGQEDSAFVRVHDQSFICGAKRLYMTATPRVFDEGTRKKAEENSVVVASMDDEALFGPEFHRLGFGEAVEGGLLSDYKVLVLAVDEAAITRQFQELLTDEDGQLSIGDVARMVGCWKGLSTRGSGQGGRGDAVASHSGAPAPMRRAVAFASNIRESQRVADALERVSEQLTQDNPQDLLLRAEHVDGTMNVAQRGEKLRWLEAEPEQGECRILTNARCLSEGVDVPSLDAVMFLNPRNSQVDVVQSVGRVMRRAKDKDYGYIILPVGIPSGVAPEAALKDSKKYKVIWSVLNALRSHDDRFEAMVNHIDLNQDRDDRLDVIPVTVDDDSTVVVPTNEHGEQTVLDLPFENVQEWRDAIYAKIVQKVGDREYWENWSATIAEVAAKHTERITALVTQDPAPEVAEQFDTFVTALRANLNDGISVTDAISMLSQHLITKPVFDALFEGYDFAAHNPVSVVMQRMVDTLAGNNLESETATLQSFYDSVQRRATGIDNPEGKQRIITELYENFFTKAFPKQADAMGIVYTPVEIVDFILRSVDELSKRHFGVGLTDRDVHVLDPFTGTGTFMVRLIESGIIEPHDLARKYAEELHATEIMLLAYYIAAINIEATYHGVQGGMYVPFEGIVLGDTFQMSEDRDVIDSEVFTGNNSRAQKQLDADIRVIVGNPPYSVGQTSANDNNANLAYPTLDTRIRDTYAALGSGQNKNSLYDSYVRAMRWGSDRIGGRGILAYVTNGGYIDGNSAEGIRKSLVTDFDRLYVFNTRGNARGAGDLRKKEAGNVFGGGSRTTVAVLLAVKDPAHTGDCELRYRDIGDYLTREEKLDIIRTAGLSDEGWQTLEPNAKGEWLNQSTDEFQEYAPLGERRSTTGSDPLIQVFGAGLQSNRDAWVYDFSARNLLQNIQAMTDAYEMARRDFASQRNFPTSESGVAQWLRSSPTHADPTRLSWSRSLRQLAAKDRALVPSRQAMRVSIYRPFTKQHLYFAPGYNHERGQLPKMFPTPEHENYGFYVVGMGSAVPFSVLALNQIPDLHVTGAGSGGQFFPRYTYEPLGTPAGNENPTQLDLGLGEGESGIVVDGYRRIDNVTDATVARYTKAFGEGVSKDEIFVGVYAQLHDPAYRQKYAADLKRQLPRIPLPGSAEDFHAYAAAGRELMDLHIGYETVDPYPLTESHSTGDESDPAFYRVTTMRWGGTGRSRDRSVIVYNGNVTLSGIPDAAHEYMLGSRSGLEWLLDRYRVKTDKASGIVNDPNDWALEHENPRYIVDLIKRVTTVSVRTMEIVKGLPGTV</sequence>
<dbReference type="SUPFAM" id="SSF52980">
    <property type="entry name" value="Restriction endonuclease-like"/>
    <property type="match status" value="1"/>
</dbReference>
<dbReference type="GO" id="GO:0005524">
    <property type="term" value="F:ATP binding"/>
    <property type="evidence" value="ECO:0007669"/>
    <property type="project" value="InterPro"/>
</dbReference>
<dbReference type="InterPro" id="IPR011335">
    <property type="entry name" value="Restrct_endonuc-II-like"/>
</dbReference>
<dbReference type="InterPro" id="IPR002052">
    <property type="entry name" value="DNA_methylase_N6_adenine_CS"/>
</dbReference>
<dbReference type="Pfam" id="PF04851">
    <property type="entry name" value="ResIII"/>
    <property type="match status" value="1"/>
</dbReference>
<gene>
    <name evidence="3" type="ORF">AS25_00460</name>
</gene>
<evidence type="ECO:0000313" key="4">
    <source>
        <dbReference type="Proteomes" id="UP000030664"/>
    </source>
</evidence>
<dbReference type="PROSITE" id="PS00092">
    <property type="entry name" value="N6_MTASE"/>
    <property type="match status" value="1"/>
</dbReference>
<dbReference type="InterPro" id="IPR029063">
    <property type="entry name" value="SAM-dependent_MTases_sf"/>
</dbReference>
<dbReference type="GO" id="GO:0005829">
    <property type="term" value="C:cytosol"/>
    <property type="evidence" value="ECO:0007669"/>
    <property type="project" value="TreeGrafter"/>
</dbReference>
<keyword evidence="1" id="KW-0680">Restriction system</keyword>
<dbReference type="InterPro" id="IPR053980">
    <property type="entry name" value="ISP_coupler"/>
</dbReference>
<dbReference type="InterPro" id="IPR041635">
    <property type="entry name" value="Type_ISP_LLaBIII_C"/>
</dbReference>
<dbReference type="InterPro" id="IPR050742">
    <property type="entry name" value="Helicase_Restrict-Modif_Enz"/>
</dbReference>
<evidence type="ECO:0000259" key="2">
    <source>
        <dbReference type="PROSITE" id="PS51192"/>
    </source>
</evidence>
<dbReference type="SMART" id="SM00487">
    <property type="entry name" value="DEXDc"/>
    <property type="match status" value="1"/>
</dbReference>
<dbReference type="GO" id="GO:0009307">
    <property type="term" value="P:DNA restriction-modification system"/>
    <property type="evidence" value="ECO:0007669"/>
    <property type="project" value="UniProtKB-KW"/>
</dbReference>
<dbReference type="STRING" id="223184.AS25_00460"/>
<dbReference type="PRINTS" id="PR00507">
    <property type="entry name" value="N12N6MTFRASE"/>
</dbReference>
<dbReference type="Pfam" id="PF13156">
    <property type="entry name" value="Mrr_cat_2"/>
    <property type="match status" value="1"/>
</dbReference>
<dbReference type="SUPFAM" id="SSF52540">
    <property type="entry name" value="P-loop containing nucleoside triphosphate hydrolases"/>
    <property type="match status" value="1"/>
</dbReference>
<dbReference type="Pfam" id="PF02384">
    <property type="entry name" value="N6_Mtase"/>
    <property type="match status" value="1"/>
</dbReference>
<feature type="domain" description="Helicase ATP-binding" evidence="2">
    <location>
        <begin position="181"/>
        <end position="378"/>
    </location>
</feature>
<dbReference type="PANTHER" id="PTHR47396">
    <property type="entry name" value="TYPE I RESTRICTION ENZYME ECOKI R PROTEIN"/>
    <property type="match status" value="1"/>
</dbReference>
<dbReference type="PANTHER" id="PTHR47396:SF1">
    <property type="entry name" value="ATP-DEPENDENT HELICASE IRC3-RELATED"/>
    <property type="match status" value="1"/>
</dbReference>
<dbReference type="GO" id="GO:0032259">
    <property type="term" value="P:methylation"/>
    <property type="evidence" value="ECO:0007669"/>
    <property type="project" value="InterPro"/>
</dbReference>
<dbReference type="RefSeq" id="WP_035959325.1">
    <property type="nucleotide sequence ID" value="NZ_JROM01000003.1"/>
</dbReference>
<dbReference type="SMART" id="SM00490">
    <property type="entry name" value="HELICc"/>
    <property type="match status" value="1"/>
</dbReference>
<evidence type="ECO:0000256" key="1">
    <source>
        <dbReference type="ARBA" id="ARBA00022747"/>
    </source>
</evidence>
<accession>A0A0B0DDW3</accession>
<dbReference type="Proteomes" id="UP000030664">
    <property type="component" value="Unassembled WGS sequence"/>
</dbReference>
<comment type="caution">
    <text evidence="3">The sequence shown here is derived from an EMBL/GenBank/DDBJ whole genome shotgun (WGS) entry which is preliminary data.</text>
</comment>
<dbReference type="InterPro" id="IPR001650">
    <property type="entry name" value="Helicase_C-like"/>
</dbReference>
<dbReference type="Gene3D" id="3.40.50.300">
    <property type="entry name" value="P-loop containing nucleotide triphosphate hydrolases"/>
    <property type="match status" value="2"/>
</dbReference>
<dbReference type="GO" id="GO:0008170">
    <property type="term" value="F:N-methyltransferase activity"/>
    <property type="evidence" value="ECO:0007669"/>
    <property type="project" value="InterPro"/>
</dbReference>
<reference evidence="3 4" key="1">
    <citation type="submission" date="2014-09" db="EMBL/GenBank/DDBJ databases">
        <title>High-quality draft genome sequence of Kocuria marina SO9-6, an actinobacterium isolated from a copper mine.</title>
        <authorList>
            <person name="Castro D.B."/>
            <person name="Pereira L.B."/>
            <person name="Silva M.V."/>
            <person name="Silva B.P."/>
            <person name="Zanardi B.R."/>
            <person name="Carlos C."/>
            <person name="Belgini D.R."/>
            <person name="Limache E.G."/>
            <person name="Lacerda G.V."/>
            <person name="Nery M.B."/>
            <person name="Gomes M.B."/>
            <person name="Souza S."/>
            <person name="Silva T.M."/>
            <person name="Rodrigues V.D."/>
            <person name="Paulino L.C."/>
            <person name="Vicentini R."/>
            <person name="Ferraz L.F."/>
            <person name="Ottoboni L.M."/>
        </authorList>
    </citation>
    <scope>NUCLEOTIDE SEQUENCE [LARGE SCALE GENOMIC DNA]</scope>
    <source>
        <strain evidence="3 4">SO9-6</strain>
    </source>
</reference>
<dbReference type="eggNOG" id="COG0286">
    <property type="taxonomic scope" value="Bacteria"/>
</dbReference>
<dbReference type="InterPro" id="IPR039442">
    <property type="entry name" value="Mrr-like_dom"/>
</dbReference>
<dbReference type="InterPro" id="IPR027417">
    <property type="entry name" value="P-loop_NTPase"/>
</dbReference>
<dbReference type="SUPFAM" id="SSF53335">
    <property type="entry name" value="S-adenosyl-L-methionine-dependent methyltransferases"/>
    <property type="match status" value="1"/>
</dbReference>
<dbReference type="eggNOG" id="COG4889">
    <property type="taxonomic scope" value="Bacteria"/>
</dbReference>
<dbReference type="PROSITE" id="PS51192">
    <property type="entry name" value="HELICASE_ATP_BIND_1"/>
    <property type="match status" value="1"/>
</dbReference>
<evidence type="ECO:0000313" key="3">
    <source>
        <dbReference type="EMBL" id="KHE75603.1"/>
    </source>
</evidence>
<dbReference type="Pfam" id="PF00271">
    <property type="entry name" value="Helicase_C"/>
    <property type="match status" value="1"/>
</dbReference>
<dbReference type="InterPro" id="IPR006935">
    <property type="entry name" value="Helicase/UvrB_N"/>
</dbReference>
<dbReference type="GO" id="GO:0003677">
    <property type="term" value="F:DNA binding"/>
    <property type="evidence" value="ECO:0007669"/>
    <property type="project" value="InterPro"/>
</dbReference>
<dbReference type="Gene3D" id="3.40.50.150">
    <property type="entry name" value="Vaccinia Virus protein VP39"/>
    <property type="match status" value="1"/>
</dbReference>
<dbReference type="GO" id="GO:0016787">
    <property type="term" value="F:hydrolase activity"/>
    <property type="evidence" value="ECO:0007669"/>
    <property type="project" value="InterPro"/>
</dbReference>